<dbReference type="Proteomes" id="UP000758856">
    <property type="component" value="Unassembled WGS sequence"/>
</dbReference>
<feature type="transmembrane region" description="Helical" evidence="1">
    <location>
        <begin position="132"/>
        <end position="154"/>
    </location>
</feature>
<evidence type="ECO:0000313" key="3">
    <source>
        <dbReference type="EMBL" id="GLK57370.1"/>
    </source>
</evidence>
<evidence type="ECO:0000313" key="4">
    <source>
        <dbReference type="EMBL" id="MBM7853417.1"/>
    </source>
</evidence>
<gene>
    <name evidence="3" type="ORF">GCM10008170_33900</name>
    <name evidence="4" type="ORF">JOD31_003678</name>
</gene>
<feature type="transmembrane region" description="Helical" evidence="1">
    <location>
        <begin position="340"/>
        <end position="358"/>
    </location>
</feature>
<name>A0A9W6MT23_9HYPH</name>
<proteinExistence type="predicted"/>
<dbReference type="Proteomes" id="UP001143400">
    <property type="component" value="Unassembled WGS sequence"/>
</dbReference>
<dbReference type="PANTHER" id="PTHR30590:SF2">
    <property type="entry name" value="INNER MEMBRANE PROTEIN"/>
    <property type="match status" value="1"/>
</dbReference>
<sequence>MHAPTGRDQSIDALRACALFGILVVNLPFFALSGGFAGTAWEKTGPSVADLLAAATIQGVFESKFILIFSALFGYGAWRQLSRYGVGRYGRRLLALGAFGVADLALLFESDILLPYAVLGAALILFRNRSCRFLVGAAIGFWTLAVLGIGAFGLRFLLAPPAGGGFADNTAVLASGGFLDIMAIRLQNWASFQSYCLWSNYPLSFAAMLFGFAAGRFAERGGAERLPKLVASLALYALVPAVLGNIAYGVLASVPSGAGSSKFFLLTLVLRPLFALPLSLVLLALGLHVLRRPAAEPAVAALAPAGKMSMTIYLGFSVVASLVFFGYGFGLYGLPRLWDTLWISAVIFLGFVLAARLWERRFGAGPAERVMAAAMNAGPTRVRPSVARPS</sequence>
<feature type="transmembrane region" description="Helical" evidence="1">
    <location>
        <begin position="311"/>
        <end position="334"/>
    </location>
</feature>
<keyword evidence="1" id="KW-0812">Transmembrane</keyword>
<feature type="domain" description="DUF418" evidence="2">
    <location>
        <begin position="226"/>
        <end position="371"/>
    </location>
</feature>
<dbReference type="PANTHER" id="PTHR30590">
    <property type="entry name" value="INNER MEMBRANE PROTEIN"/>
    <property type="match status" value="1"/>
</dbReference>
<feature type="transmembrane region" description="Helical" evidence="1">
    <location>
        <begin position="93"/>
        <end position="126"/>
    </location>
</feature>
<dbReference type="RefSeq" id="WP_204951876.1">
    <property type="nucleotide sequence ID" value="NZ_BSFF01000009.1"/>
</dbReference>
<evidence type="ECO:0000256" key="1">
    <source>
        <dbReference type="SAM" id="Phobius"/>
    </source>
</evidence>
<feature type="transmembrane region" description="Helical" evidence="1">
    <location>
        <begin position="198"/>
        <end position="217"/>
    </location>
</feature>
<comment type="caution">
    <text evidence="3">The sequence shown here is derived from an EMBL/GenBank/DDBJ whole genome shotgun (WGS) entry which is preliminary data.</text>
</comment>
<evidence type="ECO:0000313" key="5">
    <source>
        <dbReference type="Proteomes" id="UP000758856"/>
    </source>
</evidence>
<dbReference type="Pfam" id="PF04235">
    <property type="entry name" value="DUF418"/>
    <property type="match status" value="1"/>
</dbReference>
<dbReference type="InterPro" id="IPR052529">
    <property type="entry name" value="Bact_Transport_Assoc"/>
</dbReference>
<accession>A0A9W6MT23</accession>
<evidence type="ECO:0000259" key="2">
    <source>
        <dbReference type="Pfam" id="PF04235"/>
    </source>
</evidence>
<feature type="transmembrane region" description="Helical" evidence="1">
    <location>
        <begin position="229"/>
        <end position="251"/>
    </location>
</feature>
<feature type="transmembrane region" description="Helical" evidence="1">
    <location>
        <begin position="51"/>
        <end position="73"/>
    </location>
</feature>
<evidence type="ECO:0000313" key="6">
    <source>
        <dbReference type="Proteomes" id="UP001143400"/>
    </source>
</evidence>
<feature type="transmembrane region" description="Helical" evidence="1">
    <location>
        <begin position="263"/>
        <end position="290"/>
    </location>
</feature>
<dbReference type="EMBL" id="JAFBCY010000005">
    <property type="protein sequence ID" value="MBM7853417.1"/>
    <property type="molecule type" value="Genomic_DNA"/>
</dbReference>
<keyword evidence="1" id="KW-1133">Transmembrane helix</keyword>
<dbReference type="EMBL" id="BSFF01000009">
    <property type="protein sequence ID" value="GLK57370.1"/>
    <property type="molecule type" value="Genomic_DNA"/>
</dbReference>
<reference evidence="4 5" key="2">
    <citation type="submission" date="2021-01" db="EMBL/GenBank/DDBJ databases">
        <title>Genomic Encyclopedia of Type Strains, Phase IV (KMG-IV): sequencing the most valuable type-strain genomes for metagenomic binning, comparative biology and taxonomic classification.</title>
        <authorList>
            <person name="Goeker M."/>
        </authorList>
    </citation>
    <scope>NUCLEOTIDE SEQUENCE [LARGE SCALE GENOMIC DNA]</scope>
    <source>
        <strain evidence="4 5">DSM 6130</strain>
    </source>
</reference>
<protein>
    <recommendedName>
        <fullName evidence="2">DUF418 domain-containing protein</fullName>
    </recommendedName>
</protein>
<organism evidence="3 6">
    <name type="scientific">Methylopila capsulata</name>
    <dbReference type="NCBI Taxonomy" id="61654"/>
    <lineage>
        <taxon>Bacteria</taxon>
        <taxon>Pseudomonadati</taxon>
        <taxon>Pseudomonadota</taxon>
        <taxon>Alphaproteobacteria</taxon>
        <taxon>Hyphomicrobiales</taxon>
        <taxon>Methylopilaceae</taxon>
        <taxon>Methylopila</taxon>
    </lineage>
</organism>
<reference evidence="3" key="1">
    <citation type="journal article" date="2014" name="Int. J. Syst. Evol. Microbiol.">
        <title>Complete genome sequence of Corynebacterium casei LMG S-19264T (=DSM 44701T), isolated from a smear-ripened cheese.</title>
        <authorList>
            <consortium name="US DOE Joint Genome Institute (JGI-PGF)"/>
            <person name="Walter F."/>
            <person name="Albersmeier A."/>
            <person name="Kalinowski J."/>
            <person name="Ruckert C."/>
        </authorList>
    </citation>
    <scope>NUCLEOTIDE SEQUENCE</scope>
    <source>
        <strain evidence="3">VKM B-1606</strain>
    </source>
</reference>
<dbReference type="AlphaFoldDB" id="A0A9W6MT23"/>
<dbReference type="InterPro" id="IPR007349">
    <property type="entry name" value="DUF418"/>
</dbReference>
<reference evidence="3" key="3">
    <citation type="submission" date="2023-01" db="EMBL/GenBank/DDBJ databases">
        <authorList>
            <person name="Sun Q."/>
            <person name="Evtushenko L."/>
        </authorList>
    </citation>
    <scope>NUCLEOTIDE SEQUENCE</scope>
    <source>
        <strain evidence="3">VKM B-1606</strain>
    </source>
</reference>
<feature type="transmembrane region" description="Helical" evidence="1">
    <location>
        <begin position="12"/>
        <end position="31"/>
    </location>
</feature>
<keyword evidence="5" id="KW-1185">Reference proteome</keyword>
<keyword evidence="1" id="KW-0472">Membrane</keyword>